<gene>
    <name evidence="1" type="ordered locus">Mnod_0867</name>
</gene>
<evidence type="ECO:0000313" key="1">
    <source>
        <dbReference type="EMBL" id="ACL55891.1"/>
    </source>
</evidence>
<evidence type="ECO:0000313" key="2">
    <source>
        <dbReference type="Proteomes" id="UP000008207"/>
    </source>
</evidence>
<proteinExistence type="predicted"/>
<dbReference type="EMBL" id="CP001349">
    <property type="protein sequence ID" value="ACL55891.1"/>
    <property type="molecule type" value="Genomic_DNA"/>
</dbReference>
<dbReference type="CDD" id="cd00761">
    <property type="entry name" value="Glyco_tranf_GTA_type"/>
    <property type="match status" value="1"/>
</dbReference>
<sequence>MPAPNGSLTIAIGIATAGRAAILCETLATLREQVRPPDRVVVCAPSPADTVGAAQTAPGVETLYGVRGSSIQRNVIIDACRDCEIILFLDDDFIMDPEYILKLDALHRLHPDIAMLTGLVLLDGVTTGGVAVEAARAAIRAAAAAPRGGAIDDIYNGYGCNMSARMDLVHRYNIRFDEMLPLYGWLEDVDFSRCLAKYGRIARATELRGVHLGVKAGRQTGTRLGYSQIANPIYILRKGNFTLRRALAQISRNVSANLLRSLFPEPYVDRRGRVIGNLLGLIDLLRGRLQPERVIRL</sequence>
<dbReference type="GO" id="GO:0016740">
    <property type="term" value="F:transferase activity"/>
    <property type="evidence" value="ECO:0007669"/>
    <property type="project" value="UniProtKB-KW"/>
</dbReference>
<dbReference type="OrthoDB" id="8404680at2"/>
<dbReference type="SUPFAM" id="SSF53448">
    <property type="entry name" value="Nucleotide-diphospho-sugar transferases"/>
    <property type="match status" value="1"/>
</dbReference>
<dbReference type="Proteomes" id="UP000008207">
    <property type="component" value="Chromosome"/>
</dbReference>
<keyword evidence="1" id="KW-0808">Transferase</keyword>
<organism evidence="1 2">
    <name type="scientific">Methylobacterium nodulans (strain LMG 21967 / CNCM I-2342 / ORS 2060)</name>
    <dbReference type="NCBI Taxonomy" id="460265"/>
    <lineage>
        <taxon>Bacteria</taxon>
        <taxon>Pseudomonadati</taxon>
        <taxon>Pseudomonadota</taxon>
        <taxon>Alphaproteobacteria</taxon>
        <taxon>Hyphomicrobiales</taxon>
        <taxon>Methylobacteriaceae</taxon>
        <taxon>Methylobacterium</taxon>
    </lineage>
</organism>
<protein>
    <submittedName>
        <fullName evidence="1">Glycosyl transferase, family 2</fullName>
    </submittedName>
</protein>
<name>B8IGJ1_METNO</name>
<dbReference type="HOGENOM" id="CLU_911649_0_0_5"/>
<dbReference type="eggNOG" id="COG0463">
    <property type="taxonomic scope" value="Bacteria"/>
</dbReference>
<dbReference type="AlphaFoldDB" id="B8IGJ1"/>
<keyword evidence="2" id="KW-1185">Reference proteome</keyword>
<dbReference type="RefSeq" id="WP_015927595.1">
    <property type="nucleotide sequence ID" value="NC_011894.1"/>
</dbReference>
<reference evidence="1 2" key="1">
    <citation type="submission" date="2009-01" db="EMBL/GenBank/DDBJ databases">
        <title>Complete sequence of chromosome of Methylobacterium nodulans ORS 2060.</title>
        <authorList>
            <consortium name="US DOE Joint Genome Institute"/>
            <person name="Lucas S."/>
            <person name="Copeland A."/>
            <person name="Lapidus A."/>
            <person name="Glavina del Rio T."/>
            <person name="Dalin E."/>
            <person name="Tice H."/>
            <person name="Bruce D."/>
            <person name="Goodwin L."/>
            <person name="Pitluck S."/>
            <person name="Sims D."/>
            <person name="Brettin T."/>
            <person name="Detter J.C."/>
            <person name="Han C."/>
            <person name="Larimer F."/>
            <person name="Land M."/>
            <person name="Hauser L."/>
            <person name="Kyrpides N."/>
            <person name="Ivanova N."/>
            <person name="Marx C.J."/>
            <person name="Richardson P."/>
        </authorList>
    </citation>
    <scope>NUCLEOTIDE SEQUENCE [LARGE SCALE GENOMIC DNA]</scope>
    <source>
        <strain evidence="2">LMG 21967 / CNCM I-2342 / ORS 2060</strain>
    </source>
</reference>
<dbReference type="Gene3D" id="3.90.550.10">
    <property type="entry name" value="Spore Coat Polysaccharide Biosynthesis Protein SpsA, Chain A"/>
    <property type="match status" value="1"/>
</dbReference>
<dbReference type="CAZy" id="GT2">
    <property type="family name" value="Glycosyltransferase Family 2"/>
</dbReference>
<dbReference type="KEGG" id="mno:Mnod_0867"/>
<dbReference type="InterPro" id="IPR029044">
    <property type="entry name" value="Nucleotide-diphossugar_trans"/>
</dbReference>
<dbReference type="STRING" id="460265.Mnod_0867"/>
<accession>B8IGJ1</accession>